<accession>A0A8R1HNX7</accession>
<dbReference type="Pfam" id="PF10853">
    <property type="entry name" value="DUF2650"/>
    <property type="match status" value="1"/>
</dbReference>
<name>A0A8R1HNX7_CAEJA</name>
<reference evidence="4" key="1">
    <citation type="submission" date="2010-08" db="EMBL/GenBank/DDBJ databases">
        <authorList>
            <consortium name="Caenorhabditis japonica Sequencing Consortium"/>
            <person name="Wilson R.K."/>
        </authorList>
    </citation>
    <scope>NUCLEOTIDE SEQUENCE [LARGE SCALE GENOMIC DNA]</scope>
    <source>
        <strain evidence="4">DF5081</strain>
    </source>
</reference>
<dbReference type="Proteomes" id="UP000005237">
    <property type="component" value="Unassembled WGS sequence"/>
</dbReference>
<dbReference type="PANTHER" id="PTHR34149:SF5">
    <property type="entry name" value="TRANSMEMBRANE PROTEIN"/>
    <property type="match status" value="1"/>
</dbReference>
<feature type="transmembrane region" description="Helical" evidence="1">
    <location>
        <begin position="85"/>
        <end position="108"/>
    </location>
</feature>
<dbReference type="AlphaFoldDB" id="A0A8R1HNX7"/>
<keyword evidence="1" id="KW-0472">Membrane</keyword>
<dbReference type="EnsemblMetazoa" id="CJA07442a.1">
    <property type="protein sequence ID" value="CJA07442a.1"/>
    <property type="gene ID" value="WBGene00126646"/>
</dbReference>
<sequence>MKNTLIIFFLLILPMTFAMVVWPVLDRNTTRSTHVKPRNWSEKNLGQWCRNFTVNQHTQCPQASAFHQFDCCGPNETDCCFALQGWVIVILTVLGCCSTIIIVFFAFLKLNLICPIPYKSAAKLSTEQWRTTTARFAAVLKRQTLRRPTNKSTPTAA</sequence>
<proteinExistence type="predicted"/>
<keyword evidence="1" id="KW-0812">Transmembrane</keyword>
<keyword evidence="1" id="KW-1133">Transmembrane helix</keyword>
<evidence type="ECO:0000313" key="3">
    <source>
        <dbReference type="EnsemblMetazoa" id="CJA07442a.1"/>
    </source>
</evidence>
<dbReference type="PANTHER" id="PTHR34149">
    <property type="entry name" value="PROTEIN CBG11905-RELATED"/>
    <property type="match status" value="1"/>
</dbReference>
<keyword evidence="2" id="KW-0732">Signal</keyword>
<dbReference type="InterPro" id="IPR022559">
    <property type="entry name" value="SUP-1-like"/>
</dbReference>
<feature type="signal peptide" evidence="2">
    <location>
        <begin position="1"/>
        <end position="18"/>
    </location>
</feature>
<dbReference type="OMA" id="TGTECCF"/>
<protein>
    <submittedName>
        <fullName evidence="3">Uncharacterized protein</fullName>
    </submittedName>
</protein>
<feature type="chain" id="PRO_5035828366" evidence="2">
    <location>
        <begin position="19"/>
        <end position="157"/>
    </location>
</feature>
<reference evidence="3" key="2">
    <citation type="submission" date="2022-06" db="UniProtKB">
        <authorList>
            <consortium name="EnsemblMetazoa"/>
        </authorList>
    </citation>
    <scope>IDENTIFICATION</scope>
    <source>
        <strain evidence="3">DF5081</strain>
    </source>
</reference>
<evidence type="ECO:0000256" key="2">
    <source>
        <dbReference type="SAM" id="SignalP"/>
    </source>
</evidence>
<organism evidence="3 4">
    <name type="scientific">Caenorhabditis japonica</name>
    <dbReference type="NCBI Taxonomy" id="281687"/>
    <lineage>
        <taxon>Eukaryota</taxon>
        <taxon>Metazoa</taxon>
        <taxon>Ecdysozoa</taxon>
        <taxon>Nematoda</taxon>
        <taxon>Chromadorea</taxon>
        <taxon>Rhabditida</taxon>
        <taxon>Rhabditina</taxon>
        <taxon>Rhabditomorpha</taxon>
        <taxon>Rhabditoidea</taxon>
        <taxon>Rhabditidae</taxon>
        <taxon>Peloderinae</taxon>
        <taxon>Caenorhabditis</taxon>
    </lineage>
</organism>
<evidence type="ECO:0000256" key="1">
    <source>
        <dbReference type="SAM" id="Phobius"/>
    </source>
</evidence>
<keyword evidence="4" id="KW-1185">Reference proteome</keyword>
<evidence type="ECO:0000313" key="4">
    <source>
        <dbReference type="Proteomes" id="UP000005237"/>
    </source>
</evidence>